<dbReference type="HOGENOM" id="CLU_027052_1_0_2"/>
<dbReference type="AlphaFoldDB" id="A3MY02"/>
<evidence type="ECO:0000313" key="2">
    <source>
        <dbReference type="EMBL" id="ABO09519.1"/>
    </source>
</evidence>
<evidence type="ECO:0008006" key="4">
    <source>
        <dbReference type="Google" id="ProtNLM"/>
    </source>
</evidence>
<evidence type="ECO:0000313" key="3">
    <source>
        <dbReference type="Proteomes" id="UP000001431"/>
    </source>
</evidence>
<dbReference type="RefSeq" id="WP_011850777.1">
    <property type="nucleotide sequence ID" value="NC_009073.1"/>
</dbReference>
<dbReference type="PANTHER" id="PTHR40707:SF1">
    <property type="entry name" value="DUF460 DOMAIN-CONTAINING PROTEIN"/>
    <property type="match status" value="1"/>
</dbReference>
<dbReference type="eggNOG" id="arCOG04219">
    <property type="taxonomic scope" value="Archaea"/>
</dbReference>
<dbReference type="Pfam" id="PF04312">
    <property type="entry name" value="DUF460"/>
    <property type="match status" value="1"/>
</dbReference>
<feature type="coiled-coil region" evidence="1">
    <location>
        <begin position="410"/>
        <end position="482"/>
    </location>
</feature>
<dbReference type="EMBL" id="CP000561">
    <property type="protein sequence ID" value="ABO09519.1"/>
    <property type="molecule type" value="Genomic_DNA"/>
</dbReference>
<proteinExistence type="predicted"/>
<name>A3MY02_PYRCJ</name>
<keyword evidence="3" id="KW-1185">Reference proteome</keyword>
<reference evidence="2" key="1">
    <citation type="submission" date="2007-02" db="EMBL/GenBank/DDBJ databases">
        <title>Complete sequence of Pyrobaculum calidifontis JCM 11548.</title>
        <authorList>
            <consortium name="US DOE Joint Genome Institute"/>
            <person name="Copeland A."/>
            <person name="Lucas S."/>
            <person name="Lapidus A."/>
            <person name="Barry K."/>
            <person name="Glavina del Rio T."/>
            <person name="Dalin E."/>
            <person name="Tice H."/>
            <person name="Pitluck S."/>
            <person name="Chain P."/>
            <person name="Malfatti S."/>
            <person name="Shin M."/>
            <person name="Vergez L."/>
            <person name="Schmutz J."/>
            <person name="Larimer F."/>
            <person name="Land M."/>
            <person name="Hauser L."/>
            <person name="Kyrpides N."/>
            <person name="Mikhailova N."/>
            <person name="Cozen A.E."/>
            <person name="Fitz-Gibbon S.T."/>
            <person name="House C.H."/>
            <person name="Saltikov C."/>
            <person name="Lowe T.M."/>
            <person name="Richardson P."/>
        </authorList>
    </citation>
    <scope>NUCLEOTIDE SEQUENCE [LARGE SCALE GENOMIC DNA]</scope>
    <source>
        <strain evidence="2">JCM 11548</strain>
    </source>
</reference>
<sequence length="583" mass="66438">MPILGIDVVPGGGFAYVVLENNVVVERGVTDVRNLVNLFKKYRCEVLAVDSVSELFQHGRLLIKALGRLPYVVNVVEVTRGMELKSTEDLVREYFGVEKGRLDPLETAFYLAMLAQRGVGTPVKLFEEETVILIHRRISTTPGGMSRNRYMRNVTHRIKALMAKIEARLKEAKLDYDLFVKEESGEVSSAKFVVYANREVVRRYVKPMRSIDVAVSIFSLPAKRGEEAHTLRYLIIGVDPGVVTGLAILTLDGEVLDTVARRSFSRGDLVRYVQQWGVPVLVATDVGEAPEYVKRLAAMVGAALYTPGRDLSTEEKAQIVERTGWRVKTTHERDALAAAYRAYLEYKPKFERIEKEFGAILKPEQMAYAKALVIRGYSIAQAVSEALKRKERGETRVVYITVEKPCSSEDEKLSSLVKALQYENQQLQREVEELRRENAALRRAMEDEKWKDVKYREMQMRIEQLLRTLGEKEAEINSLKKTFVEVLMDRERYRVVHKTELSECRGGEYAGTICKNFESLDEAVARKSLGVPLKEVVKLDLGEFYVVDMDKVAELVAEIKRRLDERKGVDLKKIVEEYRRGLV</sequence>
<accession>A3MY02</accession>
<dbReference type="OrthoDB" id="15228at2157"/>
<dbReference type="KEGG" id="pcl:Pcal_2104"/>
<dbReference type="Proteomes" id="UP000001431">
    <property type="component" value="Chromosome"/>
</dbReference>
<gene>
    <name evidence="2" type="ordered locus">Pcal_2104</name>
</gene>
<keyword evidence="1" id="KW-0175">Coiled coil</keyword>
<dbReference type="InterPro" id="IPR007408">
    <property type="entry name" value="DUF460"/>
</dbReference>
<protein>
    <recommendedName>
        <fullName evidence="4">Nuclease RuvC</fullName>
    </recommendedName>
</protein>
<dbReference type="STRING" id="410359.Pcal_2104"/>
<dbReference type="PANTHER" id="PTHR40707">
    <property type="entry name" value="POSSIBLE NUCLEASE OF RNASE H FOLD, RUVC/YQGF FAMILY"/>
    <property type="match status" value="1"/>
</dbReference>
<dbReference type="GeneID" id="4909805"/>
<evidence type="ECO:0000256" key="1">
    <source>
        <dbReference type="SAM" id="Coils"/>
    </source>
</evidence>
<organism evidence="2 3">
    <name type="scientific">Pyrobaculum calidifontis (strain DSM 21063 / JCM 11548 / VA1)</name>
    <dbReference type="NCBI Taxonomy" id="410359"/>
    <lineage>
        <taxon>Archaea</taxon>
        <taxon>Thermoproteota</taxon>
        <taxon>Thermoprotei</taxon>
        <taxon>Thermoproteales</taxon>
        <taxon>Thermoproteaceae</taxon>
        <taxon>Pyrobaculum</taxon>
    </lineage>
</organism>